<dbReference type="Pfam" id="PF01479">
    <property type="entry name" value="S4"/>
    <property type="match status" value="1"/>
</dbReference>
<evidence type="ECO:0000313" key="3">
    <source>
        <dbReference type="EMBL" id="MFD1671143.1"/>
    </source>
</evidence>
<dbReference type="EMBL" id="JBHTOP010000005">
    <property type="protein sequence ID" value="MFD1671143.1"/>
    <property type="molecule type" value="Genomic_DNA"/>
</dbReference>
<dbReference type="Gene3D" id="3.30.1370.160">
    <property type="match status" value="1"/>
</dbReference>
<evidence type="ECO:0000313" key="4">
    <source>
        <dbReference type="Proteomes" id="UP001597267"/>
    </source>
</evidence>
<dbReference type="InterPro" id="IPR002942">
    <property type="entry name" value="S4_RNA-bd"/>
</dbReference>
<dbReference type="InterPro" id="IPR012677">
    <property type="entry name" value="Nucleotide-bd_a/b_plait_sf"/>
</dbReference>
<comment type="caution">
    <text evidence="3">The sequence shown here is derived from an EMBL/GenBank/DDBJ whole genome shotgun (WGS) entry which is preliminary data.</text>
</comment>
<dbReference type="RefSeq" id="WP_125714223.1">
    <property type="nucleotide sequence ID" value="NZ_JBHTOP010000005.1"/>
</dbReference>
<feature type="domain" description="RNA-binding S4" evidence="2">
    <location>
        <begin position="182"/>
        <end position="244"/>
    </location>
</feature>
<sequence length="259" mass="30035">MDSGIYQHFRKDEAPFIDRMTELINTALTEYRPILTEFLDPRQIYIVNALMHSDEVSIHQFGGYPAAEKQRLIIAPDYFEPQTSDFNMTPILIKYPEKFAELKHGTILGTLVNQGIDRDVFGDIITDGTVWQFFVDTKILDFVLAQIDHIGRIKVRLEAIDFPNIIQPVVEWVAESLTVASYRLDTLVSDVFKVSRQRAKQIIEANQVKVNWQIVQKPDFEVRSLDMISVRHFGRVQILENQGETRKGKIRLETRTLRK</sequence>
<organism evidence="3 4">
    <name type="scientific">Agrilactobacillus yilanensis</name>
    <dbReference type="NCBI Taxonomy" id="2485997"/>
    <lineage>
        <taxon>Bacteria</taxon>
        <taxon>Bacillati</taxon>
        <taxon>Bacillota</taxon>
        <taxon>Bacilli</taxon>
        <taxon>Lactobacillales</taxon>
        <taxon>Lactobacillaceae</taxon>
        <taxon>Agrilactobacillus</taxon>
    </lineage>
</organism>
<dbReference type="SUPFAM" id="SSF55174">
    <property type="entry name" value="Alpha-L RNA-binding motif"/>
    <property type="match status" value="1"/>
</dbReference>
<accession>A0ABW4J5C3</accession>
<dbReference type="PANTHER" id="PTHR13633:SF3">
    <property type="entry name" value="MITOCHONDRIAL TRANSCRIPTION RESCUE FACTOR 1"/>
    <property type="match status" value="1"/>
</dbReference>
<dbReference type="PANTHER" id="PTHR13633">
    <property type="entry name" value="MITOCHONDRIAL TRANSCRIPTION RESCUE FACTOR 1"/>
    <property type="match status" value="1"/>
</dbReference>
<dbReference type="InterPro" id="IPR036986">
    <property type="entry name" value="S4_RNA-bd_sf"/>
</dbReference>
<dbReference type="Pfam" id="PF17774">
    <property type="entry name" value="YlmH_RBD"/>
    <property type="match status" value="1"/>
</dbReference>
<dbReference type="SMART" id="SM00363">
    <property type="entry name" value="S4"/>
    <property type="match status" value="1"/>
</dbReference>
<evidence type="ECO:0000259" key="2">
    <source>
        <dbReference type="SMART" id="SM00363"/>
    </source>
</evidence>
<dbReference type="InterPro" id="IPR040591">
    <property type="entry name" value="RqcP2_RBD"/>
</dbReference>
<gene>
    <name evidence="3" type="ORF">ACFQ5M_03415</name>
</gene>
<dbReference type="Proteomes" id="UP001597267">
    <property type="component" value="Unassembled WGS sequence"/>
</dbReference>
<proteinExistence type="predicted"/>
<evidence type="ECO:0000256" key="1">
    <source>
        <dbReference type="PROSITE-ProRule" id="PRU00182"/>
    </source>
</evidence>
<protein>
    <submittedName>
        <fullName evidence="3">RNA-binding protein</fullName>
    </submittedName>
</protein>
<keyword evidence="4" id="KW-1185">Reference proteome</keyword>
<reference evidence="4" key="1">
    <citation type="journal article" date="2019" name="Int. J. Syst. Evol. Microbiol.">
        <title>The Global Catalogue of Microorganisms (GCM) 10K type strain sequencing project: providing services to taxonomists for standard genome sequencing and annotation.</title>
        <authorList>
            <consortium name="The Broad Institute Genomics Platform"/>
            <consortium name="The Broad Institute Genome Sequencing Center for Infectious Disease"/>
            <person name="Wu L."/>
            <person name="Ma J."/>
        </authorList>
    </citation>
    <scope>NUCLEOTIDE SEQUENCE [LARGE SCALE GENOMIC DNA]</scope>
    <source>
        <strain evidence="4">CCM 8896</strain>
    </source>
</reference>
<name>A0ABW4J5C3_9LACO</name>
<dbReference type="CDD" id="cd00165">
    <property type="entry name" value="S4"/>
    <property type="match status" value="1"/>
</dbReference>
<dbReference type="Gene3D" id="3.30.70.330">
    <property type="match status" value="1"/>
</dbReference>
<keyword evidence="1" id="KW-0694">RNA-binding</keyword>
<dbReference type="Gene3D" id="3.10.290.10">
    <property type="entry name" value="RNA-binding S4 domain"/>
    <property type="match status" value="1"/>
</dbReference>
<dbReference type="PROSITE" id="PS50889">
    <property type="entry name" value="S4"/>
    <property type="match status" value="1"/>
</dbReference>